<dbReference type="PANTHER" id="PTHR11814">
    <property type="entry name" value="SULFATE TRANSPORTER"/>
    <property type="match status" value="1"/>
</dbReference>
<dbReference type="Pfam" id="PF01740">
    <property type="entry name" value="STAS"/>
    <property type="match status" value="1"/>
</dbReference>
<dbReference type="InParanoid" id="D8M6R9"/>
<feature type="transmembrane region" description="Helical" evidence="12">
    <location>
        <begin position="170"/>
        <end position="192"/>
    </location>
</feature>
<evidence type="ECO:0000256" key="3">
    <source>
        <dbReference type="ARBA" id="ARBA00022692"/>
    </source>
</evidence>
<keyword evidence="15" id="KW-1185">Reference proteome</keyword>
<keyword evidence="7 12" id="KW-1133">Transmembrane helix</keyword>
<feature type="binding site" evidence="10">
    <location>
        <position position="1012"/>
    </location>
    <ligand>
        <name>Ca(2+)</name>
        <dbReference type="ChEBI" id="CHEBI:29108"/>
    </ligand>
</feature>
<feature type="binding site" evidence="10">
    <location>
        <position position="897"/>
    </location>
    <ligand>
        <name>Ca(2+)</name>
        <dbReference type="ChEBI" id="CHEBI:29108"/>
    </ligand>
</feature>
<evidence type="ECO:0000256" key="10">
    <source>
        <dbReference type="PIRSR" id="PIRSR609283-1"/>
    </source>
</evidence>
<dbReference type="InterPro" id="IPR036258">
    <property type="entry name" value="Apyrase_sf"/>
</dbReference>
<name>D8M6R9_BLAHO</name>
<feature type="transmembrane region" description="Helical" evidence="12">
    <location>
        <begin position="95"/>
        <end position="115"/>
    </location>
</feature>
<dbReference type="EMBL" id="FN668661">
    <property type="protein sequence ID" value="CBK23487.2"/>
    <property type="molecule type" value="Genomic_DNA"/>
</dbReference>
<dbReference type="AlphaFoldDB" id="D8M6R9"/>
<dbReference type="GO" id="GO:0017110">
    <property type="term" value="F:nucleoside diphosphate phosphatase activity"/>
    <property type="evidence" value="ECO:0007669"/>
    <property type="project" value="InterPro"/>
</dbReference>
<dbReference type="FunFam" id="2.120.10.100:FF:000001">
    <property type="entry name" value="Soluble calcium-activated nucleotidase 1"/>
    <property type="match status" value="1"/>
</dbReference>
<dbReference type="PROSITE" id="PS50801">
    <property type="entry name" value="STAS"/>
    <property type="match status" value="1"/>
</dbReference>
<keyword evidence="4 10" id="KW-0479">Metal-binding</keyword>
<evidence type="ECO:0000256" key="5">
    <source>
        <dbReference type="ARBA" id="ARBA00022801"/>
    </source>
</evidence>
<feature type="binding site" evidence="10">
    <location>
        <position position="828"/>
    </location>
    <ligand>
        <name>Ca(2+)</name>
        <dbReference type="ChEBI" id="CHEBI:29108"/>
    </ligand>
</feature>
<evidence type="ECO:0000313" key="14">
    <source>
        <dbReference type="EMBL" id="CBK23487.2"/>
    </source>
</evidence>
<accession>D8M6R9</accession>
<feature type="transmembrane region" description="Helical" evidence="12">
    <location>
        <begin position="377"/>
        <end position="394"/>
    </location>
</feature>
<dbReference type="Pfam" id="PF06079">
    <property type="entry name" value="Apyrase"/>
    <property type="match status" value="1"/>
</dbReference>
<evidence type="ECO:0000256" key="4">
    <source>
        <dbReference type="ARBA" id="ARBA00022723"/>
    </source>
</evidence>
<evidence type="ECO:0000313" key="15">
    <source>
        <dbReference type="Proteomes" id="UP000008312"/>
    </source>
</evidence>
<dbReference type="InterPro" id="IPR011547">
    <property type="entry name" value="SLC26A/SulP_dom"/>
</dbReference>
<dbReference type="Gene3D" id="3.30.750.24">
    <property type="entry name" value="STAS domain"/>
    <property type="match status" value="1"/>
</dbReference>
<keyword evidence="8 12" id="KW-0472">Membrane</keyword>
<comment type="subcellular location">
    <subcellularLocation>
        <location evidence="2">Membrane</location>
        <topology evidence="2">Multi-pass membrane protein</topology>
    </subcellularLocation>
</comment>
<dbReference type="Pfam" id="PF00916">
    <property type="entry name" value="Sulfate_transp"/>
    <property type="match status" value="1"/>
</dbReference>
<dbReference type="Proteomes" id="UP000008312">
    <property type="component" value="Unassembled WGS sequence"/>
</dbReference>
<reference evidence="14" key="1">
    <citation type="submission" date="2010-02" db="EMBL/GenBank/DDBJ databases">
        <title>Sequencing and annotation of the Blastocystis hominis genome.</title>
        <authorList>
            <person name="Wincker P."/>
        </authorList>
    </citation>
    <scope>NUCLEOTIDE SEQUENCE</scope>
    <source>
        <strain evidence="14">Singapore isolate B</strain>
    </source>
</reference>
<dbReference type="SUPFAM" id="SSF101887">
    <property type="entry name" value="Apyrase"/>
    <property type="match status" value="1"/>
</dbReference>
<evidence type="ECO:0000256" key="1">
    <source>
        <dbReference type="ARBA" id="ARBA00001913"/>
    </source>
</evidence>
<evidence type="ECO:0000256" key="2">
    <source>
        <dbReference type="ARBA" id="ARBA00004141"/>
    </source>
</evidence>
<keyword evidence="3 12" id="KW-0812">Transmembrane</keyword>
<feature type="binding site" evidence="10">
    <location>
        <position position="958"/>
    </location>
    <ligand>
        <name>Ca(2+)</name>
        <dbReference type="ChEBI" id="CHEBI:29108"/>
    </ligand>
</feature>
<keyword evidence="5" id="KW-0378">Hydrolase</keyword>
<feature type="transmembrane region" description="Helical" evidence="12">
    <location>
        <begin position="342"/>
        <end position="365"/>
    </location>
</feature>
<dbReference type="InterPro" id="IPR002645">
    <property type="entry name" value="STAS_dom"/>
</dbReference>
<evidence type="ECO:0000256" key="8">
    <source>
        <dbReference type="ARBA" id="ARBA00023136"/>
    </source>
</evidence>
<feature type="transmembrane region" description="Helical" evidence="12">
    <location>
        <begin position="501"/>
        <end position="519"/>
    </location>
</feature>
<dbReference type="SUPFAM" id="SSF52091">
    <property type="entry name" value="SpoIIaa-like"/>
    <property type="match status" value="1"/>
</dbReference>
<feature type="compositionally biased region" description="Polar residues" evidence="11">
    <location>
        <begin position="1"/>
        <end position="12"/>
    </location>
</feature>
<feature type="binding site" evidence="10">
    <location>
        <position position="781"/>
    </location>
    <ligand>
        <name>Ca(2+)</name>
        <dbReference type="ChEBI" id="CHEBI:29108"/>
    </ligand>
</feature>
<comment type="cofactor">
    <cofactor evidence="1 10">
        <name>Ca(2+)</name>
        <dbReference type="ChEBI" id="CHEBI:29108"/>
    </cofactor>
</comment>
<feature type="transmembrane region" description="Helical" evidence="12">
    <location>
        <begin position="251"/>
        <end position="269"/>
    </location>
</feature>
<dbReference type="Gene3D" id="2.120.10.100">
    <property type="entry name" value="Apyrase"/>
    <property type="match status" value="1"/>
</dbReference>
<organism evidence="14">
    <name type="scientific">Blastocystis hominis</name>
    <dbReference type="NCBI Taxonomy" id="12968"/>
    <lineage>
        <taxon>Eukaryota</taxon>
        <taxon>Sar</taxon>
        <taxon>Stramenopiles</taxon>
        <taxon>Bigyra</taxon>
        <taxon>Opalozoa</taxon>
        <taxon>Opalinata</taxon>
        <taxon>Blastocystidae</taxon>
        <taxon>Blastocystis</taxon>
    </lineage>
</organism>
<dbReference type="GO" id="GO:0055085">
    <property type="term" value="P:transmembrane transport"/>
    <property type="evidence" value="ECO:0007669"/>
    <property type="project" value="InterPro"/>
</dbReference>
<dbReference type="InterPro" id="IPR009283">
    <property type="entry name" value="Apyrase"/>
</dbReference>
<evidence type="ECO:0000256" key="7">
    <source>
        <dbReference type="ARBA" id="ARBA00022989"/>
    </source>
</evidence>
<feature type="transmembrane region" description="Helical" evidence="12">
    <location>
        <begin position="454"/>
        <end position="471"/>
    </location>
</feature>
<dbReference type="GeneID" id="24920461"/>
<comment type="similarity">
    <text evidence="9">Belongs to the apyrase family.</text>
</comment>
<dbReference type="InterPro" id="IPR001902">
    <property type="entry name" value="SLC26A/SulP_fam"/>
</dbReference>
<feature type="transmembrane region" description="Helical" evidence="12">
    <location>
        <begin position="121"/>
        <end position="138"/>
    </location>
</feature>
<dbReference type="RefSeq" id="XP_012897535.1">
    <property type="nucleotide sequence ID" value="XM_013042081.1"/>
</dbReference>
<evidence type="ECO:0000256" key="9">
    <source>
        <dbReference type="ARBA" id="ARBA00025738"/>
    </source>
</evidence>
<sequence length="1017" mass="113814">MGNSSTEKQVTSVELAPVNHDETKGPNDAVPKGNDISPNTESEKKNSEPTTVVADVIPFEKSKSGTSCCARFWHQYFPITSWLPKYKKEYFSFDLIAGLTVGIMAIPQGMAYAMLANLPPIYGLYGCITPVFMYGLFGTSSHVHIGPFALVSMMVSSTLSYINADTNQEDYLLAVSTLSLICGILFIILGVCRCGVVTRLLSETIVTAFTTASAFNIGGSQLKHYWGVSCDADVFLEIIRTLFFTETRKSFNWWAFLLGGSATVLLYLMKWANKKLLPKKPVVVFAGDLHSGDVDLRPEASLESEVSRRLRHRARYSALSLSADRLGLPPMIIPDFKNLDKIIPGAIMICIVGYAITVSLGKIFARRFDYPLDDNQELVALGAASAVGAFFSCYPPAGSLSRSALAANCGTFLILRRPLEARSPLHNFISPLLIILCLFILTDVIIYIPNASLAAIVIVNLFSLFAQFAELKPLWRTSWADFLSFLVCLVLTITLGTEAGLIGGVVSSLLCLVICILVARKQAPGDGKGLEPLTVPENVGVITCPASLHFLNRDTYRNRVEASLPRKKMVMDLRRVRYIDASALITLKELQKQWNKKEERIFFVAETDYVESKLKAYGADDVKVRKSSVLDITGEGQFSSSYLFSFLFLRSFRDMRTSEGQSLLNNDYHRKEPRRSPVLFFVIGALSCVVVIYFLMSSISTFYTSHSLRSDYSKSKNFDLLIVADLDKKSRVDTDSKGKWYSVMKKGQLTKQPNGTFSIEWVDETKLYTKISEAGRGMELSALVRYNNRLYSFDDRTGLVFEVVNGKAIPRHILMEGDGNNDKGQKTEWATVKDGKMYVGSFGKEYTNPDGSIKNTNNMWISIIDSNGHVEHEDWTDRFNKLRDAAGCPYPGYMIHEAISWSPHRKQWVILPRRVSKKPYDENLDERRGSNTVILASEDFSEIEVRKITKKTPTRGFSDFKFLPGSKDSVIVALKSEENEEEKTQNSYIMVFNLDGTMLMEETEIPGMMKFEGLEFM</sequence>
<feature type="transmembrane region" description="Helical" evidence="12">
    <location>
        <begin position="478"/>
        <end position="495"/>
    </location>
</feature>
<proteinExistence type="inferred from homology"/>
<dbReference type="GO" id="GO:0016020">
    <property type="term" value="C:membrane"/>
    <property type="evidence" value="ECO:0007669"/>
    <property type="project" value="UniProtKB-SubCell"/>
</dbReference>
<dbReference type="OrthoDB" id="288203at2759"/>
<evidence type="ECO:0000259" key="13">
    <source>
        <dbReference type="PROSITE" id="PS50801"/>
    </source>
</evidence>
<feature type="transmembrane region" description="Helical" evidence="12">
    <location>
        <begin position="678"/>
        <end position="696"/>
    </location>
</feature>
<evidence type="ECO:0000256" key="11">
    <source>
        <dbReference type="SAM" id="MobiDB-lite"/>
    </source>
</evidence>
<feature type="transmembrane region" description="Helical" evidence="12">
    <location>
        <begin position="145"/>
        <end position="164"/>
    </location>
</feature>
<evidence type="ECO:0000256" key="6">
    <source>
        <dbReference type="ARBA" id="ARBA00022837"/>
    </source>
</evidence>
<feature type="domain" description="STAS" evidence="13">
    <location>
        <begin position="529"/>
        <end position="624"/>
    </location>
</feature>
<dbReference type="InterPro" id="IPR036513">
    <property type="entry name" value="STAS_dom_sf"/>
</dbReference>
<evidence type="ECO:0000256" key="12">
    <source>
        <dbReference type="SAM" id="Phobius"/>
    </source>
</evidence>
<keyword evidence="6 10" id="KW-0106">Calcium</keyword>
<dbReference type="CDD" id="cd07042">
    <property type="entry name" value="STAS_SulP_like_sulfate_transporter"/>
    <property type="match status" value="1"/>
</dbReference>
<protein>
    <recommendedName>
        <fullName evidence="13">STAS domain-containing protein</fullName>
    </recommendedName>
</protein>
<dbReference type="GO" id="GO:0005509">
    <property type="term" value="F:calcium ion binding"/>
    <property type="evidence" value="ECO:0007669"/>
    <property type="project" value="InterPro"/>
</dbReference>
<gene>
    <name evidence="14" type="ORF">GSBLH_T00003358001</name>
</gene>
<feature type="region of interest" description="Disordered" evidence="11">
    <location>
        <begin position="1"/>
        <end position="49"/>
    </location>
</feature>